<dbReference type="EMBL" id="AECT01000018">
    <property type="protein sequence ID" value="EFU22302.1"/>
    <property type="molecule type" value="Genomic_DNA"/>
</dbReference>
<evidence type="ECO:0000313" key="2">
    <source>
        <dbReference type="Proteomes" id="UP000002973"/>
    </source>
</evidence>
<comment type="caution">
    <text evidence="1">The sequence shown here is derived from an EMBL/GenBank/DDBJ whole genome shotgun (WGS) entry which is preliminary data.</text>
</comment>
<name>E6J1A3_STRAP</name>
<dbReference type="Proteomes" id="UP000002973">
    <property type="component" value="Unassembled WGS sequence"/>
</dbReference>
<gene>
    <name evidence="1" type="ORF">HMPREF0813_01028</name>
</gene>
<protein>
    <submittedName>
        <fullName evidence="1">Uncharacterized protein</fullName>
    </submittedName>
</protein>
<accession>E6J1A3</accession>
<sequence>MIIQSKFQTEDKALRIHFLRAFLLDLCYDKENAREVLLCFTKKDQIITVTNMVLYA</sequence>
<reference evidence="1 2" key="1">
    <citation type="submission" date="2010-11" db="EMBL/GenBank/DDBJ databases">
        <authorList>
            <person name="Weinstock G."/>
            <person name="Sodergren E."/>
            <person name="Clifton S."/>
            <person name="Fulton L."/>
            <person name="Fulton B."/>
            <person name="Courtney L."/>
            <person name="Fronick C."/>
            <person name="Harrison M."/>
            <person name="Strong C."/>
            <person name="Farmer C."/>
            <person name="Delahaunty K."/>
            <person name="Markovic C."/>
            <person name="Hall O."/>
            <person name="Minx P."/>
            <person name="Tomlinson C."/>
            <person name="Mitreva M."/>
            <person name="Hou S."/>
            <person name="Chen J."/>
            <person name="Wollam A."/>
            <person name="Pepin K.H."/>
            <person name="Johnson M."/>
            <person name="Bhonagiri V."/>
            <person name="Zhang X."/>
            <person name="Suruliraj S."/>
            <person name="Warren W."/>
            <person name="Chinwalla A."/>
            <person name="Mardis E.R."/>
            <person name="Wilson R.K."/>
        </authorList>
    </citation>
    <scope>NUCLEOTIDE SEQUENCE [LARGE SCALE GENOMIC DNA]</scope>
    <source>
        <strain evidence="1 2">F0211</strain>
    </source>
</reference>
<organism evidence="1 2">
    <name type="scientific">Streptococcus anginosus F0211</name>
    <dbReference type="NCBI Taxonomy" id="706437"/>
    <lineage>
        <taxon>Bacteria</taxon>
        <taxon>Bacillati</taxon>
        <taxon>Bacillota</taxon>
        <taxon>Bacilli</taxon>
        <taxon>Lactobacillales</taxon>
        <taxon>Streptococcaceae</taxon>
        <taxon>Streptococcus</taxon>
        <taxon>Streptococcus anginosus group</taxon>
    </lineage>
</organism>
<evidence type="ECO:0000313" key="1">
    <source>
        <dbReference type="EMBL" id="EFU22302.1"/>
    </source>
</evidence>
<dbReference type="AlphaFoldDB" id="E6J1A3"/>
<proteinExistence type="predicted"/>